<evidence type="ECO:0000256" key="1">
    <source>
        <dbReference type="SAM" id="Phobius"/>
    </source>
</evidence>
<comment type="caution">
    <text evidence="2">The sequence shown here is derived from an EMBL/GenBank/DDBJ whole genome shotgun (WGS) entry which is preliminary data.</text>
</comment>
<gene>
    <name evidence="2" type="ORF">HXK24_00410</name>
</gene>
<protein>
    <recommendedName>
        <fullName evidence="4">ABC-2 family transporter protein</fullName>
    </recommendedName>
</protein>
<dbReference type="EMBL" id="JABZGU010000004">
    <property type="protein sequence ID" value="MBF4802285.1"/>
    <property type="molecule type" value="Genomic_DNA"/>
</dbReference>
<feature type="transmembrane region" description="Helical" evidence="1">
    <location>
        <begin position="18"/>
        <end position="36"/>
    </location>
</feature>
<feature type="transmembrane region" description="Helical" evidence="1">
    <location>
        <begin position="181"/>
        <end position="205"/>
    </location>
</feature>
<keyword evidence="1" id="KW-1133">Transmembrane helix</keyword>
<dbReference type="AlphaFoldDB" id="A0A9D5X4R8"/>
<name>A0A9D5X4R8_9ACTN</name>
<feature type="transmembrane region" description="Helical" evidence="1">
    <location>
        <begin position="217"/>
        <end position="237"/>
    </location>
</feature>
<feature type="transmembrane region" description="Helical" evidence="1">
    <location>
        <begin position="125"/>
        <end position="153"/>
    </location>
</feature>
<evidence type="ECO:0000313" key="3">
    <source>
        <dbReference type="Proteomes" id="UP000787322"/>
    </source>
</evidence>
<organism evidence="2 3">
    <name type="scientific">Lancefieldella parvula</name>
    <dbReference type="NCBI Taxonomy" id="1382"/>
    <lineage>
        <taxon>Bacteria</taxon>
        <taxon>Bacillati</taxon>
        <taxon>Actinomycetota</taxon>
        <taxon>Coriobacteriia</taxon>
        <taxon>Coriobacteriales</taxon>
        <taxon>Atopobiaceae</taxon>
        <taxon>Lancefieldella</taxon>
    </lineage>
</organism>
<feature type="transmembrane region" description="Helical" evidence="1">
    <location>
        <begin position="268"/>
        <end position="286"/>
    </location>
</feature>
<feature type="transmembrane region" description="Helical" evidence="1">
    <location>
        <begin position="81"/>
        <end position="99"/>
    </location>
</feature>
<sequence>MNSLFKSEFKRQLINNPLFWACVAIGICIALLAAWIEIQIELNTLEATLQQGDHLSYNTLLSVISAYTAWIPTRIGDFYSGLYYLLWPLLATIPAAWILSNDSKEGVLEQQCLRIRKASVIRIKLYVSFISGGICSALPLVLNFLGAICFLPLSTPKIYDEIYTAVPMSSLFSGLFYNSPLAYVIALSVLTFMIGGLFSCTVSLFASLTKTTFQAIFVSYFLLHLLAFLGSQFSAILSSAQLREVGQNAFIKLNFFQLISSEYAPTKLGFYCFCFVLLLLVIFISYKKTCRSDLL</sequence>
<evidence type="ECO:0000313" key="2">
    <source>
        <dbReference type="EMBL" id="MBF4802285.1"/>
    </source>
</evidence>
<keyword evidence="1" id="KW-0812">Transmembrane</keyword>
<evidence type="ECO:0008006" key="4">
    <source>
        <dbReference type="Google" id="ProtNLM"/>
    </source>
</evidence>
<keyword evidence="1" id="KW-0472">Membrane</keyword>
<reference evidence="2" key="1">
    <citation type="submission" date="2020-04" db="EMBL/GenBank/DDBJ databases">
        <title>Deep metagenomics examines the oral microbiome during advanced dental caries in children, revealing novel taxa and co-occurrences with host molecules.</title>
        <authorList>
            <person name="Baker J.L."/>
            <person name="Morton J.T."/>
            <person name="Dinis M."/>
            <person name="Alvarez R."/>
            <person name="Tran N.C."/>
            <person name="Knight R."/>
            <person name="Edlund A."/>
        </authorList>
    </citation>
    <scope>NUCLEOTIDE SEQUENCE</scope>
    <source>
        <strain evidence="2">JCVI_3_bin.11</strain>
    </source>
</reference>
<proteinExistence type="predicted"/>
<dbReference type="Proteomes" id="UP000787322">
    <property type="component" value="Unassembled WGS sequence"/>
</dbReference>
<accession>A0A9D5X4R8</accession>